<dbReference type="GeneID" id="100200610"/>
<dbReference type="Gene3D" id="3.30.70.330">
    <property type="match status" value="3"/>
</dbReference>
<gene>
    <name evidence="12" type="primary">LOC100200610</name>
</gene>
<dbReference type="Proteomes" id="UP001652625">
    <property type="component" value="Chromosome 08"/>
</dbReference>
<evidence type="ECO:0000256" key="2">
    <source>
        <dbReference type="ARBA" id="ARBA00022664"/>
    </source>
</evidence>
<proteinExistence type="inferred from homology"/>
<evidence type="ECO:0000256" key="3">
    <source>
        <dbReference type="ARBA" id="ARBA00022737"/>
    </source>
</evidence>
<name>A0ABM4CC53_HYDVU</name>
<dbReference type="CDD" id="cd12230">
    <property type="entry name" value="RRM1_U2AF65"/>
    <property type="match status" value="1"/>
</dbReference>
<evidence type="ECO:0000256" key="6">
    <source>
        <dbReference type="ARBA" id="ARBA00023242"/>
    </source>
</evidence>
<dbReference type="InterPro" id="IPR000504">
    <property type="entry name" value="RRM_dom"/>
</dbReference>
<keyword evidence="4 7" id="KW-0694">RNA-binding</keyword>
<evidence type="ECO:0000256" key="9">
    <source>
        <dbReference type="SAM" id="MobiDB-lite"/>
    </source>
</evidence>
<dbReference type="RefSeq" id="XP_065659259.1">
    <property type="nucleotide sequence ID" value="XM_065803187.1"/>
</dbReference>
<feature type="domain" description="RRM" evidence="10">
    <location>
        <begin position="133"/>
        <end position="215"/>
    </location>
</feature>
<sequence>MSDSTILLQRSNKFEAKKYSNFESEDRMEDSRHRSRSRSRDRDRKRRSRSRSRDRKRRKSRSRSRDRRSSRSTPKTKRNTLWDVPPKGYEDITPVQFKALRASGQVEMPTPLSGGVIPATALPQGAQMTMQARRLYCGNLPFGITEDLMVDFFNAKMRESDMARQPGNPVLACQINLEKNFAFLEFRSVEETTLAMAFDGIILQGQALKIRRPKDYQPIPGINGMAYPTLFAESQATHIPGVVSTVVSDTINKVFVGGLPNYLNEDQVKELLSTFGELRAFNLVKDSATGLSKGYAFCEYVDIGITDVAIAGMNGMQLGDKKLIVQRASVGSKTMTAQLNIPGFDLNKEITATNILCLMNMVVAEELMDDEDYDEIFEDIREECSKYGRIRSMQIPRPNNEFLVSGIGKVFIEYATSGESKVASEALAGRKFANRVVVTAYYDPDSYHRHDFS</sequence>
<evidence type="ECO:0000256" key="5">
    <source>
        <dbReference type="ARBA" id="ARBA00023187"/>
    </source>
</evidence>
<dbReference type="SUPFAM" id="SSF54928">
    <property type="entry name" value="RNA-binding domain, RBD"/>
    <property type="match status" value="2"/>
</dbReference>
<feature type="domain" description="RRM" evidence="10">
    <location>
        <begin position="252"/>
        <end position="330"/>
    </location>
</feature>
<comment type="subcellular location">
    <subcellularLocation>
        <location evidence="1 8">Nucleus</location>
    </subcellularLocation>
</comment>
<evidence type="ECO:0000313" key="11">
    <source>
        <dbReference type="Proteomes" id="UP001652625"/>
    </source>
</evidence>
<evidence type="ECO:0000313" key="12">
    <source>
        <dbReference type="RefSeq" id="XP_065659259.1"/>
    </source>
</evidence>
<protein>
    <recommendedName>
        <fullName evidence="8">Splicing factor U2AF subunit</fullName>
    </recommendedName>
    <alternativeName>
        <fullName evidence="8">U2 snRNP auxiliary factor large subunit</fullName>
    </alternativeName>
</protein>
<evidence type="ECO:0000256" key="7">
    <source>
        <dbReference type="PROSITE-ProRule" id="PRU00176"/>
    </source>
</evidence>
<feature type="compositionally biased region" description="Basic residues" evidence="9">
    <location>
        <begin position="33"/>
        <end position="78"/>
    </location>
</feature>
<accession>A0ABM4CC53</accession>
<dbReference type="CDD" id="cd12231">
    <property type="entry name" value="RRM2_U2AF65"/>
    <property type="match status" value="1"/>
</dbReference>
<keyword evidence="6 8" id="KW-0539">Nucleus</keyword>
<evidence type="ECO:0000256" key="4">
    <source>
        <dbReference type="ARBA" id="ARBA00022884"/>
    </source>
</evidence>
<evidence type="ECO:0000259" key="10">
    <source>
        <dbReference type="PROSITE" id="PS50102"/>
    </source>
</evidence>
<dbReference type="NCBIfam" id="TIGR01642">
    <property type="entry name" value="U2AF_lg"/>
    <property type="match status" value="1"/>
</dbReference>
<feature type="domain" description="RRM" evidence="10">
    <location>
        <begin position="354"/>
        <end position="444"/>
    </location>
</feature>
<dbReference type="CDD" id="cd12232">
    <property type="entry name" value="RRM3_U2AF65"/>
    <property type="match status" value="1"/>
</dbReference>
<feature type="compositionally biased region" description="Polar residues" evidence="9">
    <location>
        <begin position="1"/>
        <end position="11"/>
    </location>
</feature>
<reference evidence="12" key="1">
    <citation type="submission" date="2025-08" db="UniProtKB">
        <authorList>
            <consortium name="RefSeq"/>
        </authorList>
    </citation>
    <scope>IDENTIFICATION</scope>
</reference>
<keyword evidence="2 8" id="KW-0507">mRNA processing</keyword>
<keyword evidence="5 8" id="KW-0508">mRNA splicing</keyword>
<comment type="similarity">
    <text evidence="8">Belongs to the splicing factor SR family.</text>
</comment>
<dbReference type="Pfam" id="PF00076">
    <property type="entry name" value="RRM_1"/>
    <property type="match status" value="2"/>
</dbReference>
<comment type="function">
    <text evidence="8">Necessary for the splicing of pre-mRNA.</text>
</comment>
<evidence type="ECO:0000256" key="8">
    <source>
        <dbReference type="RuleBase" id="RU364135"/>
    </source>
</evidence>
<organism evidence="11 12">
    <name type="scientific">Hydra vulgaris</name>
    <name type="common">Hydra</name>
    <name type="synonym">Hydra attenuata</name>
    <dbReference type="NCBI Taxonomy" id="6087"/>
    <lineage>
        <taxon>Eukaryota</taxon>
        <taxon>Metazoa</taxon>
        <taxon>Cnidaria</taxon>
        <taxon>Hydrozoa</taxon>
        <taxon>Hydroidolina</taxon>
        <taxon>Anthoathecata</taxon>
        <taxon>Aplanulata</taxon>
        <taxon>Hydridae</taxon>
        <taxon>Hydra</taxon>
    </lineage>
</organism>
<evidence type="ECO:0000256" key="1">
    <source>
        <dbReference type="ARBA" id="ARBA00004123"/>
    </source>
</evidence>
<keyword evidence="11" id="KW-1185">Reference proteome</keyword>
<dbReference type="InterPro" id="IPR006529">
    <property type="entry name" value="U2AF_lg"/>
</dbReference>
<dbReference type="PANTHER" id="PTHR23139">
    <property type="entry name" value="RNA-BINDING PROTEIN"/>
    <property type="match status" value="1"/>
</dbReference>
<keyword evidence="3" id="KW-0677">Repeat</keyword>
<dbReference type="InterPro" id="IPR012677">
    <property type="entry name" value="Nucleotide-bd_a/b_plait_sf"/>
</dbReference>
<feature type="region of interest" description="Disordered" evidence="9">
    <location>
        <begin position="1"/>
        <end position="85"/>
    </location>
</feature>
<dbReference type="InterPro" id="IPR035979">
    <property type="entry name" value="RBD_domain_sf"/>
</dbReference>
<dbReference type="PROSITE" id="PS50102">
    <property type="entry name" value="RRM"/>
    <property type="match status" value="3"/>
</dbReference>
<dbReference type="SMART" id="SM00360">
    <property type="entry name" value="RRM"/>
    <property type="match status" value="3"/>
</dbReference>